<keyword evidence="3 8" id="KW-0812">Transmembrane</keyword>
<comment type="similarity">
    <text evidence="9">Belongs to the mitochondrial carrier (TC 2.A.29) family.</text>
</comment>
<dbReference type="PROSITE" id="PS50920">
    <property type="entry name" value="SOLCAR"/>
    <property type="match status" value="3"/>
</dbReference>
<dbReference type="GO" id="GO:0015187">
    <property type="term" value="F:glycine transmembrane transporter activity"/>
    <property type="evidence" value="ECO:0007669"/>
    <property type="project" value="TreeGrafter"/>
</dbReference>
<feature type="repeat" description="Solcar" evidence="8">
    <location>
        <begin position="35"/>
        <end position="126"/>
    </location>
</feature>
<dbReference type="InterPro" id="IPR023395">
    <property type="entry name" value="MCP_dom_sf"/>
</dbReference>
<organism evidence="11 12">
    <name type="scientific">Jaminaea rosea</name>
    <dbReference type="NCBI Taxonomy" id="1569628"/>
    <lineage>
        <taxon>Eukaryota</taxon>
        <taxon>Fungi</taxon>
        <taxon>Dikarya</taxon>
        <taxon>Basidiomycota</taxon>
        <taxon>Ustilaginomycotina</taxon>
        <taxon>Exobasidiomycetes</taxon>
        <taxon>Microstromatales</taxon>
        <taxon>Microstromatales incertae sedis</taxon>
        <taxon>Jaminaea</taxon>
    </lineage>
</organism>
<reference evidence="11 12" key="1">
    <citation type="journal article" date="2018" name="Mol. Biol. Evol.">
        <title>Broad Genomic Sampling Reveals a Smut Pathogenic Ancestry of the Fungal Clade Ustilaginomycotina.</title>
        <authorList>
            <person name="Kijpornyongpan T."/>
            <person name="Mondo S.J."/>
            <person name="Barry K."/>
            <person name="Sandor L."/>
            <person name="Lee J."/>
            <person name="Lipzen A."/>
            <person name="Pangilinan J."/>
            <person name="LaButti K."/>
            <person name="Hainaut M."/>
            <person name="Henrissat B."/>
            <person name="Grigoriev I.V."/>
            <person name="Spatafora J.W."/>
            <person name="Aime M.C."/>
        </authorList>
    </citation>
    <scope>NUCLEOTIDE SEQUENCE [LARGE SCALE GENOMIC DNA]</scope>
    <source>
        <strain evidence="11 12">MCA 5214</strain>
    </source>
</reference>
<dbReference type="OrthoDB" id="1924968at2759"/>
<evidence type="ECO:0000256" key="2">
    <source>
        <dbReference type="ARBA" id="ARBA00022448"/>
    </source>
</evidence>
<dbReference type="GO" id="GO:1904983">
    <property type="term" value="P:glycine import into mitochondrion"/>
    <property type="evidence" value="ECO:0007669"/>
    <property type="project" value="TreeGrafter"/>
</dbReference>
<evidence type="ECO:0000256" key="10">
    <source>
        <dbReference type="SAM" id="MobiDB-lite"/>
    </source>
</evidence>
<protein>
    <submittedName>
        <fullName evidence="11">Mitochondrial carrier</fullName>
    </submittedName>
</protein>
<evidence type="ECO:0000256" key="4">
    <source>
        <dbReference type="ARBA" id="ARBA00022737"/>
    </source>
</evidence>
<dbReference type="PANTHER" id="PTHR46181:SF3">
    <property type="entry name" value="MITOCHONDRIAL GLYCINE TRANSPORTER"/>
    <property type="match status" value="1"/>
</dbReference>
<feature type="compositionally biased region" description="Low complexity" evidence="10">
    <location>
        <begin position="8"/>
        <end position="26"/>
    </location>
</feature>
<keyword evidence="4" id="KW-0677">Repeat</keyword>
<accession>A0A316UIX7</accession>
<dbReference type="PRINTS" id="PR00926">
    <property type="entry name" value="MITOCARRIER"/>
</dbReference>
<keyword evidence="2 9" id="KW-0813">Transport</keyword>
<keyword evidence="6" id="KW-0496">Mitochondrion</keyword>
<proteinExistence type="inferred from homology"/>
<dbReference type="GO" id="GO:0031966">
    <property type="term" value="C:mitochondrial membrane"/>
    <property type="evidence" value="ECO:0007669"/>
    <property type="project" value="UniProtKB-SubCell"/>
</dbReference>
<dbReference type="InterPro" id="IPR002067">
    <property type="entry name" value="MCP"/>
</dbReference>
<evidence type="ECO:0000313" key="11">
    <source>
        <dbReference type="EMBL" id="PWN24818.1"/>
    </source>
</evidence>
<evidence type="ECO:0000256" key="1">
    <source>
        <dbReference type="ARBA" id="ARBA00004225"/>
    </source>
</evidence>
<evidence type="ECO:0000256" key="8">
    <source>
        <dbReference type="PROSITE-ProRule" id="PRU00282"/>
    </source>
</evidence>
<dbReference type="Gene3D" id="1.50.40.10">
    <property type="entry name" value="Mitochondrial carrier domain"/>
    <property type="match status" value="1"/>
</dbReference>
<sequence>MAAQARLSQPSPSSSSSSSSSSISQINPAAQPLRPPPYATLLSGALSGLTSCVLLQPLDLLKTRLQQAHGSHAPFGGKTRRLLRTIEGVVEKDGVKGLWRGTVPTILRNVPGVAAYFYSVTELRRALGSRPVAYLSTANAASSSSSSSSAATPTSTGNLLAGATARVVVGFILCPITVVKARFESSNFAPSENRTLALSLRSIYAEGGVKGLFRGFSATALRDAPYAGLYLMFYEALKVGLAPALGEAGEEGDAKAETTQSRMVAGLCAGTLATFATHPFDIIKTRVQTQRVRQEGAEGASAALLGIRAVLTGAGASTGGARPPLSSLFFDGLGLRCARKALSSAIGWGIFEGGRDLWVKRERQRLARESGNVIVER</sequence>
<feature type="region of interest" description="Disordered" evidence="10">
    <location>
        <begin position="1"/>
        <end position="31"/>
    </location>
</feature>
<name>A0A316UIX7_9BASI</name>
<keyword evidence="5" id="KW-1133">Transmembrane helix</keyword>
<dbReference type="Pfam" id="PF00153">
    <property type="entry name" value="Mito_carr"/>
    <property type="match status" value="3"/>
</dbReference>
<gene>
    <name evidence="11" type="ORF">BDZ90DRAFT_234764</name>
</gene>
<evidence type="ECO:0000256" key="5">
    <source>
        <dbReference type="ARBA" id="ARBA00022989"/>
    </source>
</evidence>
<evidence type="ECO:0000256" key="9">
    <source>
        <dbReference type="RuleBase" id="RU000488"/>
    </source>
</evidence>
<feature type="repeat" description="Solcar" evidence="8">
    <location>
        <begin position="153"/>
        <end position="240"/>
    </location>
</feature>
<dbReference type="InterPro" id="IPR018108">
    <property type="entry name" value="MCP_transmembrane"/>
</dbReference>
<dbReference type="SUPFAM" id="SSF103506">
    <property type="entry name" value="Mitochondrial carrier"/>
    <property type="match status" value="1"/>
</dbReference>
<keyword evidence="12" id="KW-1185">Reference proteome</keyword>
<evidence type="ECO:0000256" key="7">
    <source>
        <dbReference type="ARBA" id="ARBA00023136"/>
    </source>
</evidence>
<comment type="subcellular location">
    <subcellularLocation>
        <location evidence="1">Mitochondrion membrane</location>
        <topology evidence="1">Multi-pass membrane protein</topology>
    </subcellularLocation>
</comment>
<dbReference type="RefSeq" id="XP_025359430.1">
    <property type="nucleotide sequence ID" value="XM_025507140.1"/>
</dbReference>
<feature type="repeat" description="Solcar" evidence="8">
    <location>
        <begin position="257"/>
        <end position="357"/>
    </location>
</feature>
<dbReference type="GeneID" id="37028963"/>
<evidence type="ECO:0000256" key="6">
    <source>
        <dbReference type="ARBA" id="ARBA00023128"/>
    </source>
</evidence>
<dbReference type="PANTHER" id="PTHR46181">
    <property type="entry name" value="MITOCHONDRIAL GLYCINE TRANSPORTER"/>
    <property type="match status" value="1"/>
</dbReference>
<evidence type="ECO:0000256" key="3">
    <source>
        <dbReference type="ARBA" id="ARBA00022692"/>
    </source>
</evidence>
<keyword evidence="7 8" id="KW-0472">Membrane</keyword>
<evidence type="ECO:0000313" key="12">
    <source>
        <dbReference type="Proteomes" id="UP000245884"/>
    </source>
</evidence>
<dbReference type="AlphaFoldDB" id="A0A316UIX7"/>
<dbReference type="Proteomes" id="UP000245884">
    <property type="component" value="Unassembled WGS sequence"/>
</dbReference>
<dbReference type="EMBL" id="KZ819679">
    <property type="protein sequence ID" value="PWN24818.1"/>
    <property type="molecule type" value="Genomic_DNA"/>
</dbReference>
<dbReference type="STRING" id="1569628.A0A316UIX7"/>